<proteinExistence type="predicted"/>
<protein>
    <recommendedName>
        <fullName evidence="4">Secreted protein</fullName>
    </recommendedName>
</protein>
<gene>
    <name evidence="2" type="ORF">CC86DRAFT_386640</name>
</gene>
<evidence type="ECO:0000256" key="1">
    <source>
        <dbReference type="SAM" id="SignalP"/>
    </source>
</evidence>
<evidence type="ECO:0000313" key="3">
    <source>
        <dbReference type="Proteomes" id="UP000799424"/>
    </source>
</evidence>
<dbReference type="AlphaFoldDB" id="A0A6A6ZLH8"/>
<dbReference type="EMBL" id="MU006238">
    <property type="protein sequence ID" value="KAF2821097.1"/>
    <property type="molecule type" value="Genomic_DNA"/>
</dbReference>
<reference evidence="2" key="1">
    <citation type="journal article" date="2020" name="Stud. Mycol.">
        <title>101 Dothideomycetes genomes: a test case for predicting lifestyles and emergence of pathogens.</title>
        <authorList>
            <person name="Haridas S."/>
            <person name="Albert R."/>
            <person name="Binder M."/>
            <person name="Bloem J."/>
            <person name="Labutti K."/>
            <person name="Salamov A."/>
            <person name="Andreopoulos B."/>
            <person name="Baker S."/>
            <person name="Barry K."/>
            <person name="Bills G."/>
            <person name="Bluhm B."/>
            <person name="Cannon C."/>
            <person name="Castanera R."/>
            <person name="Culley D."/>
            <person name="Daum C."/>
            <person name="Ezra D."/>
            <person name="Gonzalez J."/>
            <person name="Henrissat B."/>
            <person name="Kuo A."/>
            <person name="Liang C."/>
            <person name="Lipzen A."/>
            <person name="Lutzoni F."/>
            <person name="Magnuson J."/>
            <person name="Mondo S."/>
            <person name="Nolan M."/>
            <person name="Ohm R."/>
            <person name="Pangilinan J."/>
            <person name="Park H.-J."/>
            <person name="Ramirez L."/>
            <person name="Alfaro M."/>
            <person name="Sun H."/>
            <person name="Tritt A."/>
            <person name="Yoshinaga Y."/>
            <person name="Zwiers L.-H."/>
            <person name="Turgeon B."/>
            <person name="Goodwin S."/>
            <person name="Spatafora J."/>
            <person name="Crous P."/>
            <person name="Grigoriev I."/>
        </authorList>
    </citation>
    <scope>NUCLEOTIDE SEQUENCE</scope>
    <source>
        <strain evidence="2">CBS 113818</strain>
    </source>
</reference>
<feature type="chain" id="PRO_5025615055" description="Secreted protein" evidence="1">
    <location>
        <begin position="17"/>
        <end position="118"/>
    </location>
</feature>
<dbReference type="Proteomes" id="UP000799424">
    <property type="component" value="Unassembled WGS sequence"/>
</dbReference>
<name>A0A6A6ZLH8_9PLEO</name>
<feature type="signal peptide" evidence="1">
    <location>
        <begin position="1"/>
        <end position="16"/>
    </location>
</feature>
<keyword evidence="3" id="KW-1185">Reference proteome</keyword>
<evidence type="ECO:0000313" key="2">
    <source>
        <dbReference type="EMBL" id="KAF2821097.1"/>
    </source>
</evidence>
<evidence type="ECO:0008006" key="4">
    <source>
        <dbReference type="Google" id="ProtNLM"/>
    </source>
</evidence>
<organism evidence="2 3">
    <name type="scientific">Ophiobolus disseminans</name>
    <dbReference type="NCBI Taxonomy" id="1469910"/>
    <lineage>
        <taxon>Eukaryota</taxon>
        <taxon>Fungi</taxon>
        <taxon>Dikarya</taxon>
        <taxon>Ascomycota</taxon>
        <taxon>Pezizomycotina</taxon>
        <taxon>Dothideomycetes</taxon>
        <taxon>Pleosporomycetidae</taxon>
        <taxon>Pleosporales</taxon>
        <taxon>Pleosporineae</taxon>
        <taxon>Phaeosphaeriaceae</taxon>
        <taxon>Ophiobolus</taxon>
    </lineage>
</organism>
<sequence length="118" mass="13503">MQLFGALLLFSVTIFAKPIDHTDTPTRLDKSLLRPAGNQCQLSRPITGCFTEPHYHISYLHRCFDQNHRFGVSCKAQGHVGGQEWYCVPGCNCWVISEYTESSCADGVRYEWDWNKCL</sequence>
<accession>A0A6A6ZLH8</accession>
<keyword evidence="1" id="KW-0732">Signal</keyword>